<accession>A0ABR1IUY3</accession>
<evidence type="ECO:0000313" key="2">
    <source>
        <dbReference type="Proteomes" id="UP001498398"/>
    </source>
</evidence>
<dbReference type="EMBL" id="JBANRG010000067">
    <property type="protein sequence ID" value="KAK7440596.1"/>
    <property type="molecule type" value="Genomic_DNA"/>
</dbReference>
<sequence length="86" mass="9753">MVEKRTEEETNALCLNALLSRGGEISRNTCRQGGVMQQPYGDADGVREADWVQKMGRWSTESFNAYVAAMDLDSGRNKSMLKDWQY</sequence>
<name>A0ABR1IUY3_9AGAR</name>
<dbReference type="Proteomes" id="UP001498398">
    <property type="component" value="Unassembled WGS sequence"/>
</dbReference>
<evidence type="ECO:0000313" key="1">
    <source>
        <dbReference type="EMBL" id="KAK7440596.1"/>
    </source>
</evidence>
<comment type="caution">
    <text evidence="1">The sequence shown here is derived from an EMBL/GenBank/DDBJ whole genome shotgun (WGS) entry which is preliminary data.</text>
</comment>
<organism evidence="1 2">
    <name type="scientific">Marasmiellus scandens</name>
    <dbReference type="NCBI Taxonomy" id="2682957"/>
    <lineage>
        <taxon>Eukaryota</taxon>
        <taxon>Fungi</taxon>
        <taxon>Dikarya</taxon>
        <taxon>Basidiomycota</taxon>
        <taxon>Agaricomycotina</taxon>
        <taxon>Agaricomycetes</taxon>
        <taxon>Agaricomycetidae</taxon>
        <taxon>Agaricales</taxon>
        <taxon>Marasmiineae</taxon>
        <taxon>Omphalotaceae</taxon>
        <taxon>Marasmiellus</taxon>
    </lineage>
</organism>
<protein>
    <submittedName>
        <fullName evidence="1">Uncharacterized protein</fullName>
    </submittedName>
</protein>
<proteinExistence type="predicted"/>
<reference evidence="1 2" key="1">
    <citation type="submission" date="2024-01" db="EMBL/GenBank/DDBJ databases">
        <title>A draft genome for the cacao thread blight pathogen Marasmiellus scandens.</title>
        <authorList>
            <person name="Baruah I.K."/>
            <person name="Leung J."/>
            <person name="Bukari Y."/>
            <person name="Amoako-Attah I."/>
            <person name="Meinhardt L.W."/>
            <person name="Bailey B.A."/>
            <person name="Cohen S.P."/>
        </authorList>
    </citation>
    <scope>NUCLEOTIDE SEQUENCE [LARGE SCALE GENOMIC DNA]</scope>
    <source>
        <strain evidence="1 2">GH-19</strain>
    </source>
</reference>
<keyword evidence="2" id="KW-1185">Reference proteome</keyword>
<gene>
    <name evidence="1" type="ORF">VKT23_016944</name>
</gene>